<evidence type="ECO:0000313" key="2">
    <source>
        <dbReference type="Proteomes" id="UP000317371"/>
    </source>
</evidence>
<dbReference type="GO" id="GO:0030638">
    <property type="term" value="P:polyketide metabolic process"/>
    <property type="evidence" value="ECO:0007669"/>
    <property type="project" value="InterPro"/>
</dbReference>
<evidence type="ECO:0000313" key="1">
    <source>
        <dbReference type="EMBL" id="TQE96047.1"/>
    </source>
</evidence>
<dbReference type="OrthoDB" id="158434at2"/>
<dbReference type="Gene3D" id="3.10.450.50">
    <property type="match status" value="1"/>
</dbReference>
<keyword evidence="2" id="KW-1185">Reference proteome</keyword>
<dbReference type="PANTHER" id="PTHR38436:SF1">
    <property type="entry name" value="ESTER CYCLASE"/>
    <property type="match status" value="1"/>
</dbReference>
<gene>
    <name evidence="1" type="ORF">FKZ61_09940</name>
</gene>
<dbReference type="Proteomes" id="UP000317371">
    <property type="component" value="Unassembled WGS sequence"/>
</dbReference>
<reference evidence="1 2" key="1">
    <citation type="submission" date="2019-06" db="EMBL/GenBank/DDBJ databases">
        <title>Genome sequence of Litorilinea aerophila BAA-2444.</title>
        <authorList>
            <person name="Maclea K.S."/>
            <person name="Maurais E.G."/>
            <person name="Iannazzi L.C."/>
        </authorList>
    </citation>
    <scope>NUCLEOTIDE SEQUENCE [LARGE SCALE GENOMIC DNA]</scope>
    <source>
        <strain evidence="1 2">ATCC BAA-2444</strain>
    </source>
</reference>
<comment type="caution">
    <text evidence="1">The sequence shown here is derived from an EMBL/GenBank/DDBJ whole genome shotgun (WGS) entry which is preliminary data.</text>
</comment>
<sequence length="141" mass="15347">MDATGSIAELLDRLNQAWNSHDLAQVLPFYADDYEGTDVGVAAPLKGRAALASMLAGYWQAFPDLAFAELERIVEGNRVAIVWVAHGTHRGPIMNIPPSGRKLEVTGVSILLIEDGLVRRGRYIWDVAGVLRKIGLLPDLA</sequence>
<organism evidence="1 2">
    <name type="scientific">Litorilinea aerophila</name>
    <dbReference type="NCBI Taxonomy" id="1204385"/>
    <lineage>
        <taxon>Bacteria</taxon>
        <taxon>Bacillati</taxon>
        <taxon>Chloroflexota</taxon>
        <taxon>Caldilineae</taxon>
        <taxon>Caldilineales</taxon>
        <taxon>Caldilineaceae</taxon>
        <taxon>Litorilinea</taxon>
    </lineage>
</organism>
<protein>
    <submittedName>
        <fullName evidence="1">Ester cyclase</fullName>
    </submittedName>
</protein>
<dbReference type="PANTHER" id="PTHR38436">
    <property type="entry name" value="POLYKETIDE CYCLASE SNOAL-LIKE DOMAIN"/>
    <property type="match status" value="1"/>
</dbReference>
<dbReference type="Pfam" id="PF07366">
    <property type="entry name" value="SnoaL"/>
    <property type="match status" value="1"/>
</dbReference>
<dbReference type="RefSeq" id="WP_141609964.1">
    <property type="nucleotide sequence ID" value="NZ_VIGC02000010.1"/>
</dbReference>
<dbReference type="AlphaFoldDB" id="A0A540VH05"/>
<dbReference type="SUPFAM" id="SSF54427">
    <property type="entry name" value="NTF2-like"/>
    <property type="match status" value="1"/>
</dbReference>
<proteinExistence type="predicted"/>
<accession>A0A540VH05</accession>
<name>A0A540VH05_9CHLR</name>
<dbReference type="InterPro" id="IPR032710">
    <property type="entry name" value="NTF2-like_dom_sf"/>
</dbReference>
<dbReference type="InParanoid" id="A0A540VH05"/>
<dbReference type="InterPro" id="IPR009959">
    <property type="entry name" value="Cyclase_SnoaL-like"/>
</dbReference>
<dbReference type="EMBL" id="VIGC01000010">
    <property type="protein sequence ID" value="TQE96047.1"/>
    <property type="molecule type" value="Genomic_DNA"/>
</dbReference>